<dbReference type="Gene3D" id="3.40.50.300">
    <property type="entry name" value="P-loop containing nucleotide triphosphate hydrolases"/>
    <property type="match status" value="1"/>
</dbReference>
<comment type="caution">
    <text evidence="1">The sequence shown here is derived from an EMBL/GenBank/DDBJ whole genome shotgun (WGS) entry which is preliminary data.</text>
</comment>
<organism evidence="1 2">
    <name type="scientific">Pectobacterium odoriferum</name>
    <dbReference type="NCBI Taxonomy" id="78398"/>
    <lineage>
        <taxon>Bacteria</taxon>
        <taxon>Pseudomonadati</taxon>
        <taxon>Pseudomonadota</taxon>
        <taxon>Gammaproteobacteria</taxon>
        <taxon>Enterobacterales</taxon>
        <taxon>Pectobacteriaceae</taxon>
        <taxon>Pectobacterium</taxon>
    </lineage>
</organism>
<dbReference type="Proteomes" id="UP000237274">
    <property type="component" value="Unassembled WGS sequence"/>
</dbReference>
<dbReference type="AlphaFoldDB" id="A0ABD6VVZ9"/>
<reference evidence="1 2" key="1">
    <citation type="submission" date="2017-01" db="EMBL/GenBank/DDBJ databases">
        <title>Comparative Genomics of 38 Pectobacterium strains comprising three species revealed the characteristics of Pectobacterium carotovorum.</title>
        <authorList>
            <person name="Xie H."/>
            <person name="Ma Y."/>
            <person name="Li X."/>
        </authorList>
    </citation>
    <scope>NUCLEOTIDE SEQUENCE [LARGE SCALE GENOMIC DNA]</scope>
    <source>
        <strain evidence="1 2">Q142</strain>
    </source>
</reference>
<proteinExistence type="predicted"/>
<gene>
    <name evidence="1" type="ORF">BV926_00070</name>
</gene>
<dbReference type="RefSeq" id="WP_103157993.1">
    <property type="nucleotide sequence ID" value="NZ_MTAG01000009.1"/>
</dbReference>
<protein>
    <recommendedName>
        <fullName evidence="3">Tight adherance operon protein</fullName>
    </recommendedName>
</protein>
<dbReference type="InterPro" id="IPR027417">
    <property type="entry name" value="P-loop_NTPase"/>
</dbReference>
<dbReference type="EMBL" id="MTAO01000001">
    <property type="protein sequence ID" value="POE28751.1"/>
    <property type="molecule type" value="Genomic_DNA"/>
</dbReference>
<sequence length="371" mass="41825">MLLFPQKKEEKASPADKVFYILSIRDVVNEQIGQRLSQAGFSKIEHIVWRPGQVSDISLSAHSWGVIIDIGASYQVDDVVLSIKGFVPRGVWCCAVGDSDSITMAQEFARYGIHYFYLNAQAEELIPAAISGAAVKVRRSSVNIGILGCKGGVGNTTLAYQLVNRLVQLRQKPTLFIQGKSGSNDIDLLFEKKFTQSLTPISQNLDAMSWTDTTFPDLGNESFEKYNFVIFEESINSSEKEHLRQIVECTACLVLTLDRSMASVRMVRQIIEIHDAISRTHNTPRRLLLCLKDSRPVTSNMLGVEDLQLLLGRKVDIIFPWCSSYKDIWFSVLGLRSKRNQLETLLQRILGESTEEKGIRFYLPTELKRKS</sequence>
<evidence type="ECO:0008006" key="3">
    <source>
        <dbReference type="Google" id="ProtNLM"/>
    </source>
</evidence>
<evidence type="ECO:0000313" key="1">
    <source>
        <dbReference type="EMBL" id="POE28751.1"/>
    </source>
</evidence>
<accession>A0ABD6VVZ9</accession>
<evidence type="ECO:0000313" key="2">
    <source>
        <dbReference type="Proteomes" id="UP000237274"/>
    </source>
</evidence>
<name>A0ABD6VVZ9_9GAMM</name>